<feature type="signal peptide" evidence="2">
    <location>
        <begin position="1"/>
        <end position="22"/>
    </location>
</feature>
<dbReference type="InterPro" id="IPR038404">
    <property type="entry name" value="TRAP_DctP_sf"/>
</dbReference>
<dbReference type="GO" id="GO:0055085">
    <property type="term" value="P:transmembrane transport"/>
    <property type="evidence" value="ECO:0007669"/>
    <property type="project" value="InterPro"/>
</dbReference>
<protein>
    <submittedName>
        <fullName evidence="3">Extracytoplasmic solute receptor protein YiaO</fullName>
    </submittedName>
</protein>
<sequence length="341" mass="37506" precursor="true">MTLLCRYAAALFVAYLAFPVSAETKWDMPTPYPVSNFHTENIARFASEVATLTGGQLQITVHANGALYRANEIKRAVRGGQAQIGEIIISGAANEDPLFALDTIPFLASSYSEAQALWQASRSKVEERFARQGLKVLFSVPWPPQGIYAKVALNSLADVKGMKIRSYSPTVARMIELMGAQPVTVQAADLSQALATGVVSANVTSASTGYDAQSWEQLSYYFDVQAWLPKNVVIVNQQQFDGLDRPNREALLKAAAAAELRGWKTSEEKTQWYVEQLKAKKMKVLPAAAELQKALLGIGERMTREWLVQAGADGQQVYDAYRQAVKKSFSNACACAARLWW</sequence>
<dbReference type="AlphaFoldDB" id="A0A011PJI0"/>
<evidence type="ECO:0000313" key="4">
    <source>
        <dbReference type="Proteomes" id="UP000021816"/>
    </source>
</evidence>
<name>A0A011PJI0_9PROT</name>
<reference evidence="3 4" key="1">
    <citation type="submission" date="2014-02" db="EMBL/GenBank/DDBJ databases">
        <title>Expanding our view of genomic diversity in Candidatus Accumulibacter clades.</title>
        <authorList>
            <person name="Skennerton C.T."/>
            <person name="Barr J.J."/>
            <person name="Slater F.R."/>
            <person name="Bond P.L."/>
            <person name="Tyson G.W."/>
        </authorList>
    </citation>
    <scope>NUCLEOTIDE SEQUENCE [LARGE SCALE GENOMIC DNA]</scope>
    <source>
        <strain evidence="4">BA-92</strain>
    </source>
</reference>
<dbReference type="Gene3D" id="3.40.190.170">
    <property type="entry name" value="Bacterial extracellular solute-binding protein, family 7"/>
    <property type="match status" value="1"/>
</dbReference>
<dbReference type="NCBIfam" id="NF037995">
    <property type="entry name" value="TRAP_S1"/>
    <property type="match status" value="1"/>
</dbReference>
<dbReference type="PATRIC" id="fig|1454003.3.peg.3975"/>
<evidence type="ECO:0000313" key="3">
    <source>
        <dbReference type="EMBL" id="EXI77222.1"/>
    </source>
</evidence>
<dbReference type="EMBL" id="JEMX01000109">
    <property type="protein sequence ID" value="EXI77222.1"/>
    <property type="molecule type" value="Genomic_DNA"/>
</dbReference>
<dbReference type="InterPro" id="IPR018389">
    <property type="entry name" value="DctP_fam"/>
</dbReference>
<organism evidence="3 4">
    <name type="scientific">Candidatus Accumulibacter appositus</name>
    <dbReference type="NCBI Taxonomy" id="1454003"/>
    <lineage>
        <taxon>Bacteria</taxon>
        <taxon>Pseudomonadati</taxon>
        <taxon>Pseudomonadota</taxon>
        <taxon>Betaproteobacteria</taxon>
        <taxon>Candidatus Accumulibacter</taxon>
    </lineage>
</organism>
<comment type="caution">
    <text evidence="3">The sequence shown here is derived from an EMBL/GenBank/DDBJ whole genome shotgun (WGS) entry which is preliminary data.</text>
</comment>
<dbReference type="Proteomes" id="UP000021816">
    <property type="component" value="Unassembled WGS sequence"/>
</dbReference>
<gene>
    <name evidence="3" type="primary">yiaO_2</name>
    <name evidence="3" type="ORF">AW10_03915</name>
</gene>
<proteinExistence type="predicted"/>
<evidence type="ECO:0000256" key="2">
    <source>
        <dbReference type="SAM" id="SignalP"/>
    </source>
</evidence>
<keyword evidence="1 2" id="KW-0732">Signal</keyword>
<dbReference type="Pfam" id="PF03480">
    <property type="entry name" value="DctP"/>
    <property type="match status" value="1"/>
</dbReference>
<dbReference type="PANTHER" id="PTHR33376:SF4">
    <property type="entry name" value="SIALIC ACID-BINDING PERIPLASMIC PROTEIN SIAP"/>
    <property type="match status" value="1"/>
</dbReference>
<accession>A0A011PJI0</accession>
<dbReference type="CDD" id="cd13602">
    <property type="entry name" value="PBP2_TRAP_BpDctp6_7"/>
    <property type="match status" value="1"/>
</dbReference>
<keyword evidence="3" id="KW-0675">Receptor</keyword>
<feature type="chain" id="PRO_5001461857" evidence="2">
    <location>
        <begin position="23"/>
        <end position="341"/>
    </location>
</feature>
<dbReference type="PANTHER" id="PTHR33376">
    <property type="match status" value="1"/>
</dbReference>
<evidence type="ECO:0000256" key="1">
    <source>
        <dbReference type="ARBA" id="ARBA00022729"/>
    </source>
</evidence>
<dbReference type="STRING" id="1454003.AW10_03915"/>